<dbReference type="RefSeq" id="WP_023386914.1">
    <property type="nucleotide sequence ID" value="NZ_AXUN02000224.1"/>
</dbReference>
<dbReference type="PANTHER" id="PTHR46797:SF1">
    <property type="entry name" value="METHYLPHOSPHONATE SYNTHASE"/>
    <property type="match status" value="1"/>
</dbReference>
<dbReference type="eggNOG" id="COG3620">
    <property type="taxonomic scope" value="Bacteria"/>
</dbReference>
<sequence length="94" mass="10583">MSNAGVNYKDYKAKYLENAGVKKEFDALELRYRIAMEIARLRRDKKVTQAELAARLKTTTSAVSRIESGNQNVSVDMVEKIAEALGKTVEVLFK</sequence>
<dbReference type="CDD" id="cd00093">
    <property type="entry name" value="HTH_XRE"/>
    <property type="match status" value="1"/>
</dbReference>
<evidence type="ECO:0000259" key="2">
    <source>
        <dbReference type="PROSITE" id="PS50943"/>
    </source>
</evidence>
<dbReference type="Gene3D" id="1.10.260.40">
    <property type="entry name" value="lambda repressor-like DNA-binding domains"/>
    <property type="match status" value="1"/>
</dbReference>
<dbReference type="AlphaFoldDB" id="V7I1J1"/>
<protein>
    <submittedName>
        <fullName evidence="3">XRE family transcriptional regulator</fullName>
    </submittedName>
</protein>
<dbReference type="EMBL" id="AXUN02000224">
    <property type="protein sequence ID" value="ETA79141.1"/>
    <property type="molecule type" value="Genomic_DNA"/>
</dbReference>
<dbReference type="STRING" id="994573.T472_0218590"/>
<evidence type="ECO:0000256" key="1">
    <source>
        <dbReference type="ARBA" id="ARBA00023125"/>
    </source>
</evidence>
<keyword evidence="1" id="KW-0238">DNA-binding</keyword>
<evidence type="ECO:0000313" key="3">
    <source>
        <dbReference type="EMBL" id="ETA79141.1"/>
    </source>
</evidence>
<proteinExistence type="predicted"/>
<dbReference type="GO" id="GO:0003677">
    <property type="term" value="F:DNA binding"/>
    <property type="evidence" value="ECO:0007669"/>
    <property type="project" value="UniProtKB-KW"/>
</dbReference>
<dbReference type="GO" id="GO:0005829">
    <property type="term" value="C:cytosol"/>
    <property type="evidence" value="ECO:0007669"/>
    <property type="project" value="TreeGrafter"/>
</dbReference>
<dbReference type="Pfam" id="PF01381">
    <property type="entry name" value="HTH_3"/>
    <property type="match status" value="1"/>
</dbReference>
<gene>
    <name evidence="3" type="ORF">T472_0218590</name>
</gene>
<name>V7I1J1_9CLOT</name>
<evidence type="ECO:0000313" key="4">
    <source>
        <dbReference type="Proteomes" id="UP000017747"/>
    </source>
</evidence>
<reference evidence="3 4" key="1">
    <citation type="journal article" date="2014" name="Genome Announc.">
        <title>Genome Sequence of Youngiibacter fragilis, the Type Strain of the Genus Youngiibacter.</title>
        <authorList>
            <person name="Wawrik C.B."/>
            <person name="Callaghan A.V."/>
            <person name="Stamps B.W."/>
            <person name="Wawrik B."/>
        </authorList>
    </citation>
    <scope>NUCLEOTIDE SEQUENCE [LARGE SCALE GENOMIC DNA]</scope>
    <source>
        <strain evidence="3 4">232.1</strain>
    </source>
</reference>
<dbReference type="PROSITE" id="PS50943">
    <property type="entry name" value="HTH_CROC1"/>
    <property type="match status" value="1"/>
</dbReference>
<dbReference type="InterPro" id="IPR001387">
    <property type="entry name" value="Cro/C1-type_HTH"/>
</dbReference>
<keyword evidence="4" id="KW-1185">Reference proteome</keyword>
<dbReference type="OrthoDB" id="9812495at2"/>
<dbReference type="InterPro" id="IPR050807">
    <property type="entry name" value="TransReg_Diox_bact_type"/>
</dbReference>
<dbReference type="SUPFAM" id="SSF47413">
    <property type="entry name" value="lambda repressor-like DNA-binding domains"/>
    <property type="match status" value="1"/>
</dbReference>
<accession>V7I1J1</accession>
<feature type="domain" description="HTH cro/C1-type" evidence="2">
    <location>
        <begin position="38"/>
        <end position="92"/>
    </location>
</feature>
<dbReference type="SMART" id="SM00530">
    <property type="entry name" value="HTH_XRE"/>
    <property type="match status" value="1"/>
</dbReference>
<dbReference type="GO" id="GO:0003700">
    <property type="term" value="F:DNA-binding transcription factor activity"/>
    <property type="evidence" value="ECO:0007669"/>
    <property type="project" value="TreeGrafter"/>
</dbReference>
<organism evidence="3 4">
    <name type="scientific">Youngiibacter fragilis 232.1</name>
    <dbReference type="NCBI Taxonomy" id="994573"/>
    <lineage>
        <taxon>Bacteria</taxon>
        <taxon>Bacillati</taxon>
        <taxon>Bacillota</taxon>
        <taxon>Clostridia</taxon>
        <taxon>Eubacteriales</taxon>
        <taxon>Clostridiaceae</taxon>
        <taxon>Youngiibacter</taxon>
    </lineage>
</organism>
<comment type="caution">
    <text evidence="3">The sequence shown here is derived from an EMBL/GenBank/DDBJ whole genome shotgun (WGS) entry which is preliminary data.</text>
</comment>
<dbReference type="InterPro" id="IPR010982">
    <property type="entry name" value="Lambda_DNA-bd_dom_sf"/>
</dbReference>
<dbReference type="PANTHER" id="PTHR46797">
    <property type="entry name" value="HTH-TYPE TRANSCRIPTIONAL REGULATOR"/>
    <property type="match status" value="1"/>
</dbReference>
<dbReference type="Proteomes" id="UP000017747">
    <property type="component" value="Unassembled WGS sequence"/>
</dbReference>